<evidence type="ECO:0000256" key="2">
    <source>
        <dbReference type="SAM" id="Phobius"/>
    </source>
</evidence>
<organism evidence="3 4">
    <name type="scientific">Orchesella dallaii</name>
    <dbReference type="NCBI Taxonomy" id="48710"/>
    <lineage>
        <taxon>Eukaryota</taxon>
        <taxon>Metazoa</taxon>
        <taxon>Ecdysozoa</taxon>
        <taxon>Arthropoda</taxon>
        <taxon>Hexapoda</taxon>
        <taxon>Collembola</taxon>
        <taxon>Entomobryomorpha</taxon>
        <taxon>Entomobryoidea</taxon>
        <taxon>Orchesellidae</taxon>
        <taxon>Orchesellinae</taxon>
        <taxon>Orchesella</taxon>
    </lineage>
</organism>
<keyword evidence="2" id="KW-0472">Membrane</keyword>
<reference evidence="3 4" key="1">
    <citation type="submission" date="2024-08" db="EMBL/GenBank/DDBJ databases">
        <authorList>
            <person name="Cucini C."/>
            <person name="Frati F."/>
        </authorList>
    </citation>
    <scope>NUCLEOTIDE SEQUENCE [LARGE SCALE GENOMIC DNA]</scope>
</reference>
<feature type="compositionally biased region" description="Basic residues" evidence="1">
    <location>
        <begin position="166"/>
        <end position="175"/>
    </location>
</feature>
<evidence type="ECO:0000313" key="4">
    <source>
        <dbReference type="Proteomes" id="UP001642540"/>
    </source>
</evidence>
<dbReference type="Proteomes" id="UP001642540">
    <property type="component" value="Unassembled WGS sequence"/>
</dbReference>
<evidence type="ECO:0000256" key="1">
    <source>
        <dbReference type="SAM" id="MobiDB-lite"/>
    </source>
</evidence>
<protein>
    <submittedName>
        <fullName evidence="3">Uncharacterized protein</fullName>
    </submittedName>
</protein>
<feature type="compositionally biased region" description="Basic residues" evidence="1">
    <location>
        <begin position="125"/>
        <end position="134"/>
    </location>
</feature>
<feature type="compositionally biased region" description="Polar residues" evidence="1">
    <location>
        <begin position="110"/>
        <end position="121"/>
    </location>
</feature>
<feature type="compositionally biased region" description="Low complexity" evidence="1">
    <location>
        <begin position="215"/>
        <end position="230"/>
    </location>
</feature>
<name>A0ABP1Q4Y7_9HEXA</name>
<sequence length="285" mass="33647">MLLEAIFGIIAISIVFCCCTFCCYVLFQYLLSEEKTDVQPEMEVWDAKHYYDPLPLSTPSPPDTICKPTPYSFKLQNGNGNGVYAASLPHAVINPAVLQYPPGHVLDQQRVPSPAQQNSVPQKDKSRRHSHQNRSRTPSPSPRRAKNVWSTDVDFHRPHNTYSTHHSPHPHHHLQQYKEFQSQQKELQQHYRQHHHPVVHHEEQRQHQQHRHQQHPQVYQDEVQQYNQQQQKHHHHQHQQPPDYYYDQSQSLQQQHSSPFMASTHATNVYPHQQRYKSRLKEAIT</sequence>
<feature type="compositionally biased region" description="Low complexity" evidence="1">
    <location>
        <begin position="239"/>
        <end position="258"/>
    </location>
</feature>
<accession>A0ABP1Q4Y7</accession>
<feature type="region of interest" description="Disordered" evidence="1">
    <location>
        <begin position="105"/>
        <end position="258"/>
    </location>
</feature>
<feature type="transmembrane region" description="Helical" evidence="2">
    <location>
        <begin position="6"/>
        <end position="27"/>
    </location>
</feature>
<dbReference type="EMBL" id="CAXLJM020000023">
    <property type="protein sequence ID" value="CAL8089459.1"/>
    <property type="molecule type" value="Genomic_DNA"/>
</dbReference>
<gene>
    <name evidence="3" type="ORF">ODALV1_LOCUS7382</name>
</gene>
<evidence type="ECO:0000313" key="3">
    <source>
        <dbReference type="EMBL" id="CAL8089459.1"/>
    </source>
</evidence>
<proteinExistence type="predicted"/>
<comment type="caution">
    <text evidence="3">The sequence shown here is derived from an EMBL/GenBank/DDBJ whole genome shotgun (WGS) entry which is preliminary data.</text>
</comment>
<keyword evidence="2" id="KW-0812">Transmembrane</keyword>
<keyword evidence="2" id="KW-1133">Transmembrane helix</keyword>
<keyword evidence="4" id="KW-1185">Reference proteome</keyword>